<sequence>MTEDAFAWLFLASFILFIVVAGALRLRKKEQIRRTISQHEDGSWMWTDRKGESHRSHTNPLDDMAREEKRGWEDYELHSDD</sequence>
<keyword evidence="2" id="KW-1133">Transmembrane helix</keyword>
<evidence type="ECO:0000313" key="4">
    <source>
        <dbReference type="Proteomes" id="UP000005713"/>
    </source>
</evidence>
<dbReference type="Proteomes" id="UP000005713">
    <property type="component" value="Unassembled WGS sequence"/>
</dbReference>
<evidence type="ECO:0000313" key="3">
    <source>
        <dbReference type="EMBL" id="EBA07374.1"/>
    </source>
</evidence>
<name>A3K5I5_SAGS3</name>
<feature type="region of interest" description="Disordered" evidence="1">
    <location>
        <begin position="46"/>
        <end position="65"/>
    </location>
</feature>
<accession>A3K5I5</accession>
<gene>
    <name evidence="3" type="ORF">SSE37_21285</name>
</gene>
<dbReference type="RefSeq" id="WP_005860323.1">
    <property type="nucleotide sequence ID" value="NZ_AAYA01000009.1"/>
</dbReference>
<feature type="compositionally biased region" description="Basic and acidic residues" evidence="1">
    <location>
        <begin position="46"/>
        <end position="55"/>
    </location>
</feature>
<proteinExistence type="predicted"/>
<reference evidence="3 4" key="1">
    <citation type="submission" date="2006-06" db="EMBL/GenBank/DDBJ databases">
        <authorList>
            <person name="Moran M.A."/>
            <person name="Ferriera S."/>
            <person name="Johnson J."/>
            <person name="Kravitz S."/>
            <person name="Beeson K."/>
            <person name="Sutton G."/>
            <person name="Rogers Y.-H."/>
            <person name="Friedman R."/>
            <person name="Frazier M."/>
            <person name="Venter J.C."/>
        </authorList>
    </citation>
    <scope>NUCLEOTIDE SEQUENCE [LARGE SCALE GENOMIC DNA]</scope>
    <source>
        <strain evidence="3 4">E-37</strain>
    </source>
</reference>
<dbReference type="EMBL" id="AAYA01000009">
    <property type="protein sequence ID" value="EBA07374.1"/>
    <property type="molecule type" value="Genomic_DNA"/>
</dbReference>
<keyword evidence="2" id="KW-0812">Transmembrane</keyword>
<feature type="transmembrane region" description="Helical" evidence="2">
    <location>
        <begin position="6"/>
        <end position="24"/>
    </location>
</feature>
<dbReference type="AlphaFoldDB" id="A3K5I5"/>
<organism evidence="3 4">
    <name type="scientific">Sagittula stellata (strain ATCC 700073 / DSM 11524 / E-37)</name>
    <dbReference type="NCBI Taxonomy" id="388399"/>
    <lineage>
        <taxon>Bacteria</taxon>
        <taxon>Pseudomonadati</taxon>
        <taxon>Pseudomonadota</taxon>
        <taxon>Alphaproteobacteria</taxon>
        <taxon>Rhodobacterales</taxon>
        <taxon>Roseobacteraceae</taxon>
        <taxon>Sagittula</taxon>
    </lineage>
</organism>
<comment type="caution">
    <text evidence="3">The sequence shown here is derived from an EMBL/GenBank/DDBJ whole genome shotgun (WGS) entry which is preliminary data.</text>
</comment>
<keyword evidence="4" id="KW-1185">Reference proteome</keyword>
<evidence type="ECO:0000256" key="1">
    <source>
        <dbReference type="SAM" id="MobiDB-lite"/>
    </source>
</evidence>
<protein>
    <submittedName>
        <fullName evidence="3">Uncharacterized protein</fullName>
    </submittedName>
</protein>
<evidence type="ECO:0000256" key="2">
    <source>
        <dbReference type="SAM" id="Phobius"/>
    </source>
</evidence>
<keyword evidence="2" id="KW-0472">Membrane</keyword>